<keyword evidence="1" id="KW-0732">Signal</keyword>
<feature type="signal peptide" evidence="1">
    <location>
        <begin position="1"/>
        <end position="26"/>
    </location>
</feature>
<evidence type="ECO:0000313" key="3">
    <source>
        <dbReference type="Proteomes" id="UP000019486"/>
    </source>
</evidence>
<dbReference type="RefSeq" id="WP_037460413.1">
    <property type="nucleotide sequence ID" value="NZ_AVFL01000040.1"/>
</dbReference>
<sequence>MNKLCLKLAAAGFFAATFLSSPNVNADSLSPDAGSPIAQSDGHAMPATENINAGAQVVAFDDVPCYIVRRPDGTLYVMPPGCTGTADAEM</sequence>
<name>W9GV64_9PROT</name>
<feature type="chain" id="PRO_5004920658" evidence="1">
    <location>
        <begin position="27"/>
        <end position="90"/>
    </location>
</feature>
<dbReference type="Proteomes" id="UP000019486">
    <property type="component" value="Unassembled WGS sequence"/>
</dbReference>
<reference evidence="2 3" key="1">
    <citation type="submission" date="2013-08" db="EMBL/GenBank/DDBJ databases">
        <title>The genome sequence of Skermanella stibiiresistens.</title>
        <authorList>
            <person name="Zhu W."/>
            <person name="Wang G."/>
        </authorList>
    </citation>
    <scope>NUCLEOTIDE SEQUENCE [LARGE SCALE GENOMIC DNA]</scope>
    <source>
        <strain evidence="2 3">SB22</strain>
    </source>
</reference>
<gene>
    <name evidence="2" type="ORF">N825_26305</name>
</gene>
<accession>W9GV64</accession>
<evidence type="ECO:0000313" key="2">
    <source>
        <dbReference type="EMBL" id="EWY36551.1"/>
    </source>
</evidence>
<organism evidence="2 3">
    <name type="scientific">Skermanella stibiiresistens SB22</name>
    <dbReference type="NCBI Taxonomy" id="1385369"/>
    <lineage>
        <taxon>Bacteria</taxon>
        <taxon>Pseudomonadati</taxon>
        <taxon>Pseudomonadota</taxon>
        <taxon>Alphaproteobacteria</taxon>
        <taxon>Rhodospirillales</taxon>
        <taxon>Azospirillaceae</taxon>
        <taxon>Skermanella</taxon>
    </lineage>
</organism>
<protein>
    <submittedName>
        <fullName evidence="2">Uncharacterized protein</fullName>
    </submittedName>
</protein>
<comment type="caution">
    <text evidence="2">The sequence shown here is derived from an EMBL/GenBank/DDBJ whole genome shotgun (WGS) entry which is preliminary data.</text>
</comment>
<dbReference type="EMBL" id="AVFL01000040">
    <property type="protein sequence ID" value="EWY36551.1"/>
    <property type="molecule type" value="Genomic_DNA"/>
</dbReference>
<keyword evidence="3" id="KW-1185">Reference proteome</keyword>
<dbReference type="AlphaFoldDB" id="W9GV64"/>
<proteinExistence type="predicted"/>
<evidence type="ECO:0000256" key="1">
    <source>
        <dbReference type="SAM" id="SignalP"/>
    </source>
</evidence>